<dbReference type="GO" id="GO:0005506">
    <property type="term" value="F:iron ion binding"/>
    <property type="evidence" value="ECO:0007669"/>
    <property type="project" value="InterPro"/>
</dbReference>
<dbReference type="GO" id="GO:0016702">
    <property type="term" value="F:oxidoreductase activity, acting on single donors with incorporation of molecular oxygen, incorporation of two atoms of oxygen"/>
    <property type="evidence" value="ECO:0007669"/>
    <property type="project" value="InterPro"/>
</dbReference>
<dbReference type="Gene3D" id="2.60.130.10">
    <property type="entry name" value="Aromatic compound dioxygenase"/>
    <property type="match status" value="1"/>
</dbReference>
<evidence type="ECO:0000313" key="3">
    <source>
        <dbReference type="Proteomes" id="UP001153069"/>
    </source>
</evidence>
<dbReference type="SUPFAM" id="SSF49482">
    <property type="entry name" value="Aromatic compound dioxygenase"/>
    <property type="match status" value="1"/>
</dbReference>
<feature type="region of interest" description="Disordered" evidence="1">
    <location>
        <begin position="309"/>
        <end position="328"/>
    </location>
</feature>
<accession>A0A9N8H4M7</accession>
<dbReference type="OrthoDB" id="45055at2759"/>
<reference evidence="2" key="1">
    <citation type="submission" date="2020-06" db="EMBL/GenBank/DDBJ databases">
        <authorList>
            <consortium name="Plant Systems Biology data submission"/>
        </authorList>
    </citation>
    <scope>NUCLEOTIDE SEQUENCE</scope>
    <source>
        <strain evidence="2">D6</strain>
    </source>
</reference>
<organism evidence="2 3">
    <name type="scientific">Seminavis robusta</name>
    <dbReference type="NCBI Taxonomy" id="568900"/>
    <lineage>
        <taxon>Eukaryota</taxon>
        <taxon>Sar</taxon>
        <taxon>Stramenopiles</taxon>
        <taxon>Ochrophyta</taxon>
        <taxon>Bacillariophyta</taxon>
        <taxon>Bacillariophyceae</taxon>
        <taxon>Bacillariophycidae</taxon>
        <taxon>Naviculales</taxon>
        <taxon>Naviculaceae</taxon>
        <taxon>Seminavis</taxon>
    </lineage>
</organism>
<dbReference type="AlphaFoldDB" id="A0A9N8H4M7"/>
<gene>
    <name evidence="2" type="ORF">SEMRO_88_G046560.1</name>
</gene>
<dbReference type="EMBL" id="CAICTM010000087">
    <property type="protein sequence ID" value="CAB9500636.1"/>
    <property type="molecule type" value="Genomic_DNA"/>
</dbReference>
<name>A0A9N8H4M7_9STRA</name>
<evidence type="ECO:0000256" key="1">
    <source>
        <dbReference type="SAM" id="MobiDB-lite"/>
    </source>
</evidence>
<proteinExistence type="predicted"/>
<protein>
    <submittedName>
        <fullName evidence="2">Uncharacterized protein</fullName>
    </submittedName>
</protein>
<dbReference type="InterPro" id="IPR015889">
    <property type="entry name" value="Intradiol_dOase_core"/>
</dbReference>
<comment type="caution">
    <text evidence="2">The sequence shown here is derived from an EMBL/GenBank/DDBJ whole genome shotgun (WGS) entry which is preliminary data.</text>
</comment>
<sequence length="328" mass="36769">MQLLEIGGAHALHIWLGIPIVIRIFLDEYDPSGRVFHSPQSRSLCCGIIVCCILVTILRNPARRLGMDEEEEDLEVQFGKRKRSLVSQLAESASNTVRSSSSGMFRNALFISTLFWISWPLNESTKNFAVLGANTNVCDAEDTQCRIKNHYGPPICCISPSFCDARAHNWIYQQGGTAQAYKPDEPISNLICNATEIVEEKQMKHKVATWPFSRSTRKSPPLVNLKLNLMRCSKEGDEEDLSEENDNQEDPETQLDATATDCCCRPLLASQENATIEIWQTRPDGTYSSLRAGSDDGDCRARWIATGESAVEEQEQQQQQHSNNSNCH</sequence>
<keyword evidence="3" id="KW-1185">Reference proteome</keyword>
<evidence type="ECO:0000313" key="2">
    <source>
        <dbReference type="EMBL" id="CAB9500636.1"/>
    </source>
</evidence>
<dbReference type="Proteomes" id="UP001153069">
    <property type="component" value="Unassembled WGS sequence"/>
</dbReference>